<organism evidence="1 2">
    <name type="scientific">Piscinibacter terrae</name>
    <dbReference type="NCBI Taxonomy" id="2496871"/>
    <lineage>
        <taxon>Bacteria</taxon>
        <taxon>Pseudomonadati</taxon>
        <taxon>Pseudomonadota</taxon>
        <taxon>Betaproteobacteria</taxon>
        <taxon>Burkholderiales</taxon>
        <taxon>Sphaerotilaceae</taxon>
        <taxon>Piscinibacter</taxon>
    </lineage>
</organism>
<protein>
    <recommendedName>
        <fullName evidence="3">HprK-related kinase B</fullName>
    </recommendedName>
</protein>
<keyword evidence="2" id="KW-1185">Reference proteome</keyword>
<dbReference type="OrthoDB" id="7041912at2"/>
<accession>A0A3N7JKZ6</accession>
<comment type="caution">
    <text evidence="1">The sequence shown here is derived from an EMBL/GenBank/DDBJ whole genome shotgun (WGS) entry which is preliminary data.</text>
</comment>
<dbReference type="AlphaFoldDB" id="A0A3N7JKZ6"/>
<evidence type="ECO:0000313" key="2">
    <source>
        <dbReference type="Proteomes" id="UP000267464"/>
    </source>
</evidence>
<sequence>MNTQTPEPRPDPCGLAERLCRFLSPYLLPTAETTSCDLEVRLAPPEAFLASWKACCTQPATIRETYAEGFTLKVKQGWLDDGRLVAWDEDKQVGYLIDRNRRHVDFHGGAGAFIHLIELVRYHGLLVEQAKGTAILHSSATLNEDTGGAIAIAGMKGAGKTTTMLERVVNGRQRYFSGDKLLLDVIDGRVRARGWPDFPHIGLGTLRQFPSLIKALGDDLRSLVDSDMPDQKKILLQPETFAGLIGRSPVGTAWLDEIVLPQVQLDEPLRTHRLTRTDIQRILSERSIFEWPHTFITSTWHGLPPAGQGLSAHLSPDLVEALCEVPWTRAQGRAQQQATAQA</sequence>
<dbReference type="EMBL" id="QUSW01000009">
    <property type="protein sequence ID" value="RQP21969.1"/>
    <property type="molecule type" value="Genomic_DNA"/>
</dbReference>
<evidence type="ECO:0000313" key="1">
    <source>
        <dbReference type="EMBL" id="RQP21969.1"/>
    </source>
</evidence>
<name>A0A3N7JKZ6_9BURK</name>
<reference evidence="1 2" key="1">
    <citation type="submission" date="2018-08" db="EMBL/GenBank/DDBJ databases">
        <authorList>
            <person name="Khan S.A."/>
            <person name="Jeon C.O."/>
            <person name="Chun B.H."/>
            <person name="Jeong S.E."/>
        </authorList>
    </citation>
    <scope>NUCLEOTIDE SEQUENCE [LARGE SCALE GENOMIC DNA]</scope>
    <source>
        <strain evidence="1 2">S-16</strain>
    </source>
</reference>
<proteinExistence type="predicted"/>
<evidence type="ECO:0008006" key="3">
    <source>
        <dbReference type="Google" id="ProtNLM"/>
    </source>
</evidence>
<dbReference type="Proteomes" id="UP000267464">
    <property type="component" value="Unassembled WGS sequence"/>
</dbReference>
<gene>
    <name evidence="1" type="ORF">DZC73_25160</name>
</gene>
<reference evidence="1 2" key="2">
    <citation type="submission" date="2018-12" db="EMBL/GenBank/DDBJ databases">
        <title>Rhizobacter gummiphilus sp. nov., a rubber-degrading bacterium isolated from the soil of a botanical garden in Japan.</title>
        <authorList>
            <person name="Shunsuke S.S."/>
        </authorList>
    </citation>
    <scope>NUCLEOTIDE SEQUENCE [LARGE SCALE GENOMIC DNA]</scope>
    <source>
        <strain evidence="1 2">S-16</strain>
    </source>
</reference>